<organism evidence="2 3">
    <name type="scientific">Flavobacterium hankyongi</name>
    <dbReference type="NCBI Taxonomy" id="1176532"/>
    <lineage>
        <taxon>Bacteria</taxon>
        <taxon>Pseudomonadati</taxon>
        <taxon>Bacteroidota</taxon>
        <taxon>Flavobacteriia</taxon>
        <taxon>Flavobacteriales</taxon>
        <taxon>Flavobacteriaceae</taxon>
        <taxon>Flavobacterium</taxon>
    </lineage>
</organism>
<feature type="transmembrane region" description="Helical" evidence="1">
    <location>
        <begin position="124"/>
        <end position="142"/>
    </location>
</feature>
<dbReference type="RefSeq" id="WP_264542749.1">
    <property type="nucleotide sequence ID" value="NZ_BAABIP010000005.1"/>
</dbReference>
<evidence type="ECO:0000256" key="1">
    <source>
        <dbReference type="SAM" id="Phobius"/>
    </source>
</evidence>
<feature type="transmembrane region" description="Helical" evidence="1">
    <location>
        <begin position="55"/>
        <end position="77"/>
    </location>
</feature>
<dbReference type="EMBL" id="BAABIP010000005">
    <property type="protein sequence ID" value="GAA4758199.1"/>
    <property type="molecule type" value="Genomic_DNA"/>
</dbReference>
<evidence type="ECO:0000313" key="3">
    <source>
        <dbReference type="Proteomes" id="UP001500141"/>
    </source>
</evidence>
<keyword evidence="1" id="KW-0472">Membrane</keyword>
<name>A0ABP8ZJZ4_9FLAO</name>
<keyword evidence="3" id="KW-1185">Reference proteome</keyword>
<evidence type="ECO:0008006" key="4">
    <source>
        <dbReference type="Google" id="ProtNLM"/>
    </source>
</evidence>
<comment type="caution">
    <text evidence="2">The sequence shown here is derived from an EMBL/GenBank/DDBJ whole genome shotgun (WGS) entry which is preliminary data.</text>
</comment>
<proteinExistence type="predicted"/>
<gene>
    <name evidence="2" type="ORF">GCM10023230_02720</name>
</gene>
<dbReference type="Proteomes" id="UP001500141">
    <property type="component" value="Unassembled WGS sequence"/>
</dbReference>
<feature type="transmembrane region" description="Helical" evidence="1">
    <location>
        <begin position="89"/>
        <end position="108"/>
    </location>
</feature>
<accession>A0ABP8ZJZ4</accession>
<sequence>MWKLILKTTLIAGSLDITAASIQTYILKGLTPDIVLKFIASGIFGKTAYSGGIEYMLFGLLVHFFIVFMCVITYFYFYPKFPLLNKNILLSSFLVALTAWIVTTKIIIPLSEIQPSPFNLKKDVIAIAILFFCIGIPIALITKRFYSNSLK</sequence>
<keyword evidence="1" id="KW-1133">Transmembrane helix</keyword>
<protein>
    <recommendedName>
        <fullName evidence="4">DUF1440 domain-containing protein</fullName>
    </recommendedName>
</protein>
<reference evidence="3" key="1">
    <citation type="journal article" date="2019" name="Int. J. Syst. Evol. Microbiol.">
        <title>The Global Catalogue of Microorganisms (GCM) 10K type strain sequencing project: providing services to taxonomists for standard genome sequencing and annotation.</title>
        <authorList>
            <consortium name="The Broad Institute Genomics Platform"/>
            <consortium name="The Broad Institute Genome Sequencing Center for Infectious Disease"/>
            <person name="Wu L."/>
            <person name="Ma J."/>
        </authorList>
    </citation>
    <scope>NUCLEOTIDE SEQUENCE [LARGE SCALE GENOMIC DNA]</scope>
    <source>
        <strain evidence="3">JCM 18198</strain>
    </source>
</reference>
<keyword evidence="1" id="KW-0812">Transmembrane</keyword>
<evidence type="ECO:0000313" key="2">
    <source>
        <dbReference type="EMBL" id="GAA4758199.1"/>
    </source>
</evidence>